<keyword evidence="3" id="KW-1185">Reference proteome</keyword>
<gene>
    <name evidence="2" type="ORF">PC110_g23555</name>
</gene>
<dbReference type="OrthoDB" id="125608at2759"/>
<evidence type="ECO:0000313" key="2">
    <source>
        <dbReference type="EMBL" id="RAW20003.1"/>
    </source>
</evidence>
<proteinExistence type="predicted"/>
<dbReference type="InterPro" id="IPR029526">
    <property type="entry name" value="PGBD"/>
</dbReference>
<evidence type="ECO:0000259" key="1">
    <source>
        <dbReference type="Pfam" id="PF13843"/>
    </source>
</evidence>
<accession>A0A329R6H3</accession>
<dbReference type="PANTHER" id="PTHR46599">
    <property type="entry name" value="PIGGYBAC TRANSPOSABLE ELEMENT-DERIVED PROTEIN 4"/>
    <property type="match status" value="1"/>
</dbReference>
<dbReference type="AlphaFoldDB" id="A0A329R6H3"/>
<dbReference type="Proteomes" id="UP000251314">
    <property type="component" value="Unassembled WGS sequence"/>
</dbReference>
<dbReference type="PANTHER" id="PTHR46599:SF3">
    <property type="entry name" value="PIGGYBAC TRANSPOSABLE ELEMENT-DERIVED PROTEIN 4"/>
    <property type="match status" value="1"/>
</dbReference>
<feature type="domain" description="PiggyBac transposable element-derived protein" evidence="1">
    <location>
        <begin position="43"/>
        <end position="126"/>
    </location>
</feature>
<organism evidence="2 3">
    <name type="scientific">Phytophthora cactorum</name>
    <dbReference type="NCBI Taxonomy" id="29920"/>
    <lineage>
        <taxon>Eukaryota</taxon>
        <taxon>Sar</taxon>
        <taxon>Stramenopiles</taxon>
        <taxon>Oomycota</taxon>
        <taxon>Peronosporomycetes</taxon>
        <taxon>Peronosporales</taxon>
        <taxon>Peronosporaceae</taxon>
        <taxon>Phytophthora</taxon>
    </lineage>
</organism>
<reference evidence="2 3" key="1">
    <citation type="submission" date="2018-01" db="EMBL/GenBank/DDBJ databases">
        <title>Draft genome of the strawberry crown rot pathogen Phytophthora cactorum.</title>
        <authorList>
            <person name="Armitage A.D."/>
            <person name="Lysoe E."/>
            <person name="Nellist C.F."/>
            <person name="Harrison R.J."/>
            <person name="Brurberg M.B."/>
        </authorList>
    </citation>
    <scope>NUCLEOTIDE SEQUENCE [LARGE SCALE GENOMIC DNA]</scope>
    <source>
        <strain evidence="2 3">10300</strain>
    </source>
</reference>
<sequence>RVAVQHVKQQARHHKDNNFEMKSPDQIKDRILATPGISGRALCIFIGLLIARTIAPNKEIFDLHWKTTDEGAIPRGCFGQYMKRDRFVHLSRSMHFSSNDAPQAATDRAWKLRPSYHGITKQFPAMLPSRSAFNRMWAYMKDKPHK</sequence>
<comment type="caution">
    <text evidence="2">The sequence shown here is derived from an EMBL/GenBank/DDBJ whole genome shotgun (WGS) entry which is preliminary data.</text>
</comment>
<dbReference type="Pfam" id="PF13843">
    <property type="entry name" value="DDE_Tnp_1_7"/>
    <property type="match status" value="1"/>
</dbReference>
<dbReference type="VEuPathDB" id="FungiDB:PC110_g23555"/>
<dbReference type="EMBL" id="MJFZ01003667">
    <property type="protein sequence ID" value="RAW20003.1"/>
    <property type="molecule type" value="Genomic_DNA"/>
</dbReference>
<evidence type="ECO:0000313" key="3">
    <source>
        <dbReference type="Proteomes" id="UP000251314"/>
    </source>
</evidence>
<name>A0A329R6H3_9STRA</name>
<protein>
    <recommendedName>
        <fullName evidence="1">PiggyBac transposable element-derived protein domain-containing protein</fullName>
    </recommendedName>
</protein>
<feature type="non-terminal residue" evidence="2">
    <location>
        <position position="1"/>
    </location>
</feature>